<feature type="chain" id="PRO_5038769754" evidence="1">
    <location>
        <begin position="34"/>
        <end position="364"/>
    </location>
</feature>
<dbReference type="Proteomes" id="UP000182498">
    <property type="component" value="Unassembled WGS sequence"/>
</dbReference>
<dbReference type="AlphaFoldDB" id="A0A0X2NQJ1"/>
<sequence>MLLSPVTRRTASLLSSLSVLLAGGILTTAPATAEPVATATVHRDATTPGLTEDESTWREVLDDHPDIEEVWTHSPSMNRDIPLLVRPASEPGAPTLYLLNGVDGGREDHQWFGQGLATEFFADKNVNVVVPVDGKNSYYSDWLSTSSLDRADRGGQRQQWGTYLAEELPGPLEASLHANGTRAVAGVSMAATSAVQLVQDNPGLYSAAAGLSGCYDTTSPQGRGMVDAVVSNDDSGATTDQLWGPVTGDVARAHDPAANVGKLRPEVQGSRLPLYISAARGNPSGAEARGLREMPDIAERAGNLAAGTGLEAGAFYCTMNFERQLADAGVPATVHYAPAGLHSWHYFSLALQDAWPTLSRGLGV</sequence>
<keyword evidence="3" id="KW-1185">Reference proteome</keyword>
<reference evidence="3" key="1">
    <citation type="submission" date="2015-11" db="EMBL/GenBank/DDBJ databases">
        <authorList>
            <person name="Dugat-Bony E."/>
        </authorList>
    </citation>
    <scope>NUCLEOTIDE SEQUENCE [LARGE SCALE GENOMIC DNA]</scope>
    <source>
        <strain evidence="3">Mu292</strain>
    </source>
</reference>
<dbReference type="SUPFAM" id="SSF53474">
    <property type="entry name" value="alpha/beta-Hydrolases"/>
    <property type="match status" value="1"/>
</dbReference>
<feature type="signal peptide" evidence="1">
    <location>
        <begin position="1"/>
        <end position="33"/>
    </location>
</feature>
<organism evidence="2 3">
    <name type="scientific">Corynebacterium variabile</name>
    <dbReference type="NCBI Taxonomy" id="1727"/>
    <lineage>
        <taxon>Bacteria</taxon>
        <taxon>Bacillati</taxon>
        <taxon>Actinomycetota</taxon>
        <taxon>Actinomycetes</taxon>
        <taxon>Mycobacteriales</taxon>
        <taxon>Corynebacteriaceae</taxon>
        <taxon>Corynebacterium</taxon>
    </lineage>
</organism>
<dbReference type="PANTHER" id="PTHR48098">
    <property type="entry name" value="ENTEROCHELIN ESTERASE-RELATED"/>
    <property type="match status" value="1"/>
</dbReference>
<dbReference type="OrthoDB" id="4510758at2"/>
<name>A0A0X2NQJ1_9CORY</name>
<dbReference type="PANTHER" id="PTHR48098:SF1">
    <property type="entry name" value="DIACYLGLYCEROL ACYLTRANSFERASE_MYCOLYLTRANSFERASE AG85A"/>
    <property type="match status" value="1"/>
</dbReference>
<dbReference type="InterPro" id="IPR029058">
    <property type="entry name" value="AB_hydrolase_fold"/>
</dbReference>
<protein>
    <submittedName>
        <fullName evidence="2">Predicted esterase</fullName>
    </submittedName>
</protein>
<dbReference type="RefSeq" id="WP_073884637.1">
    <property type="nucleotide sequence ID" value="NZ_DAMCIH010000003.1"/>
</dbReference>
<proteinExistence type="predicted"/>
<keyword evidence="1" id="KW-0732">Signal</keyword>
<dbReference type="Pfam" id="PF00756">
    <property type="entry name" value="Esterase"/>
    <property type="match status" value="1"/>
</dbReference>
<accession>A0A0X2NQJ1</accession>
<evidence type="ECO:0000313" key="3">
    <source>
        <dbReference type="Proteomes" id="UP000182498"/>
    </source>
</evidence>
<dbReference type="Gene3D" id="3.40.50.1820">
    <property type="entry name" value="alpha/beta hydrolase"/>
    <property type="match status" value="1"/>
</dbReference>
<dbReference type="EMBL" id="FAUH01000019">
    <property type="protein sequence ID" value="CUU67139.1"/>
    <property type="molecule type" value="Genomic_DNA"/>
</dbReference>
<dbReference type="GO" id="GO:0016747">
    <property type="term" value="F:acyltransferase activity, transferring groups other than amino-acyl groups"/>
    <property type="evidence" value="ECO:0007669"/>
    <property type="project" value="TreeGrafter"/>
</dbReference>
<dbReference type="InterPro" id="IPR050583">
    <property type="entry name" value="Mycobacterial_A85_antigen"/>
</dbReference>
<evidence type="ECO:0000313" key="2">
    <source>
        <dbReference type="EMBL" id="CUU67139.1"/>
    </source>
</evidence>
<evidence type="ECO:0000256" key="1">
    <source>
        <dbReference type="SAM" id="SignalP"/>
    </source>
</evidence>
<dbReference type="InterPro" id="IPR000801">
    <property type="entry name" value="Esterase-like"/>
</dbReference>
<gene>
    <name evidence="2" type="ORF">CVAR292_02497</name>
</gene>